<dbReference type="SUPFAM" id="SSF69848">
    <property type="entry name" value="LCCL domain"/>
    <property type="match status" value="1"/>
</dbReference>
<dbReference type="RefSeq" id="XP_043146875.1">
    <property type="nucleotide sequence ID" value="XM_043290940.1"/>
</dbReference>
<feature type="transmembrane region" description="Helical" evidence="2">
    <location>
        <begin position="441"/>
        <end position="462"/>
    </location>
</feature>
<evidence type="ECO:0000256" key="2">
    <source>
        <dbReference type="SAM" id="Phobius"/>
    </source>
</evidence>
<accession>A0A8E0V2F8</accession>
<dbReference type="SMART" id="SM00603">
    <property type="entry name" value="LCCL"/>
    <property type="match status" value="1"/>
</dbReference>
<keyword evidence="2" id="KW-0472">Membrane</keyword>
<feature type="region of interest" description="Disordered" evidence="1">
    <location>
        <begin position="1"/>
        <end position="23"/>
    </location>
</feature>
<dbReference type="Proteomes" id="UP000036893">
    <property type="component" value="Unassembled WGS sequence"/>
</dbReference>
<evidence type="ECO:0000256" key="1">
    <source>
        <dbReference type="SAM" id="MobiDB-lite"/>
    </source>
</evidence>
<dbReference type="AlphaFoldDB" id="A0A8E0V2F8"/>
<dbReference type="InterPro" id="IPR036609">
    <property type="entry name" value="LCCL_sf"/>
</dbReference>
<feature type="transmembrane region" description="Helical" evidence="2">
    <location>
        <begin position="133"/>
        <end position="155"/>
    </location>
</feature>
<organism evidence="3 4">
    <name type="scientific">Aspergillus udagawae</name>
    <dbReference type="NCBI Taxonomy" id="91492"/>
    <lineage>
        <taxon>Eukaryota</taxon>
        <taxon>Fungi</taxon>
        <taxon>Dikarya</taxon>
        <taxon>Ascomycota</taxon>
        <taxon>Pezizomycotina</taxon>
        <taxon>Eurotiomycetes</taxon>
        <taxon>Eurotiomycetidae</taxon>
        <taxon>Eurotiales</taxon>
        <taxon>Aspergillaceae</taxon>
        <taxon>Aspergillus</taxon>
        <taxon>Aspergillus subgen. Fumigati</taxon>
    </lineage>
</organism>
<keyword evidence="2" id="KW-1133">Transmembrane helix</keyword>
<dbReference type="OrthoDB" id="441660at2759"/>
<evidence type="ECO:0000313" key="4">
    <source>
        <dbReference type="Proteomes" id="UP000036893"/>
    </source>
</evidence>
<dbReference type="GeneID" id="66993508"/>
<proteinExistence type="predicted"/>
<dbReference type="InterPro" id="IPR051957">
    <property type="entry name" value="CRISP-LCCL_domain"/>
</dbReference>
<protein>
    <submittedName>
        <fullName evidence="3">Uncharacterized protein</fullName>
    </submittedName>
</protein>
<dbReference type="InterPro" id="IPR004043">
    <property type="entry name" value="LCCL"/>
</dbReference>
<keyword evidence="2" id="KW-0812">Transmembrane</keyword>
<feature type="transmembrane region" description="Helical" evidence="2">
    <location>
        <begin position="474"/>
        <end position="497"/>
    </location>
</feature>
<evidence type="ECO:0000313" key="3">
    <source>
        <dbReference type="EMBL" id="GIC89609.1"/>
    </source>
</evidence>
<feature type="transmembrane region" description="Helical" evidence="2">
    <location>
        <begin position="366"/>
        <end position="390"/>
    </location>
</feature>
<feature type="compositionally biased region" description="Low complexity" evidence="1">
    <location>
        <begin position="7"/>
        <end position="18"/>
    </location>
</feature>
<name>A0A8E0V2F8_9EURO</name>
<feature type="transmembrane region" description="Helical" evidence="2">
    <location>
        <begin position="517"/>
        <end position="537"/>
    </location>
</feature>
<dbReference type="PANTHER" id="PTHR31331:SF1">
    <property type="entry name" value="CYSTEINE RICH SECRETORY PROTEIN LCCL DOMAIN CONTAINING 2"/>
    <property type="match status" value="1"/>
</dbReference>
<dbReference type="Pfam" id="PF03815">
    <property type="entry name" value="LCCL"/>
    <property type="match status" value="1"/>
</dbReference>
<gene>
    <name evidence="3" type="ORF">Aud_006031</name>
</gene>
<reference evidence="3" key="2">
    <citation type="submission" date="2021-01" db="EMBL/GenBank/DDBJ databases">
        <title>Pan-genome distribution and transcriptional activeness of fungal secondary metabolism genes in Aspergillus section Fumigati.</title>
        <authorList>
            <person name="Takahashi H."/>
            <person name="Umemura M."/>
            <person name="Ninomiya A."/>
            <person name="Kusuya Y."/>
            <person name="Urayama S."/>
            <person name="Shimizu M."/>
            <person name="Watanabe A."/>
            <person name="Kamei K."/>
            <person name="Yaguchi T."/>
            <person name="Hagiwara D."/>
        </authorList>
    </citation>
    <scope>NUCLEOTIDE SEQUENCE</scope>
    <source>
        <strain evidence="3">IFM 46973</strain>
    </source>
</reference>
<sequence>MLPDQESSSISSSGNSSSYEKVPRGIQDYPLEVLHDEESSEVSHFMPVARGSTDSARAGQEQYTREPLLPVHEHQQQHRRSSRRFSCSVSAVWSWVLGPSPPHIYQIKPLLPRWQTAPGRLVQRFFPSTIRKVLLLLSCLVFWGVVFIASLHSAIPGSDVTGYEEPVKLSCQSRLWANATDCGLNGDACRPFDDGAFAFRCPASCSAAMVLEPYFIGQQEINYRTLVIGGELGGGHSSGYGVYRGDSAICPAALHAGLISDAKGGCGVLRRTGEQSNFLSVEKNGISSIAFPSNFPLSFTFDGKGSAEDGGLDCQDIRWPLFAFSVVVSALLSLFITSPAAFYASMFFIVYFQVALSSDPPYSPNYYELVSIALGRFLPCAFVGFALYYFCVRHTLKDLDAHWDKTILWLGPCWVGALNTDTFDKIPISRLTPHDIQQQPGAIPALIIIVALLCGISITQAIAFRNEGRLPKMLAVYGVLAAAVLALLVVPHMNLRIHHYILSLLLLPGTTLQTRPSLLYSGLLVGLFINGIARWGFDSILQTPAALLDGAQLGSALPQIGAPLVVSAQEIVFTFLKNLTDEVDGISVLVNDVERFYAFRSGDGSVESFNWTRRRAEDPEYFRFGYIKVNALGGVWYEDFTKPVVWDVDGSWNRSAPS</sequence>
<dbReference type="EMBL" id="BBXM02000004">
    <property type="protein sequence ID" value="GIC89609.1"/>
    <property type="molecule type" value="Genomic_DNA"/>
</dbReference>
<dbReference type="PROSITE" id="PS50820">
    <property type="entry name" value="LCCL"/>
    <property type="match status" value="1"/>
</dbReference>
<feature type="transmembrane region" description="Helical" evidence="2">
    <location>
        <begin position="321"/>
        <end position="354"/>
    </location>
</feature>
<dbReference type="PANTHER" id="PTHR31331">
    <property type="entry name" value="LCCL DOMAIN PROTEIN (AFU_ORTHOLOGUE AFUA_5G08630)"/>
    <property type="match status" value="1"/>
</dbReference>
<comment type="caution">
    <text evidence="3">The sequence shown here is derived from an EMBL/GenBank/DDBJ whole genome shotgun (WGS) entry which is preliminary data.</text>
</comment>
<dbReference type="Gene3D" id="2.170.130.20">
    <property type="entry name" value="LCCL-like domain"/>
    <property type="match status" value="1"/>
</dbReference>
<reference evidence="3" key="1">
    <citation type="journal article" date="2015" name="Genome Announc.">
        <title>Draft Genome Sequence of the Pathogenic Filamentous Fungus Aspergillus udagawae Strain IFM 46973T.</title>
        <authorList>
            <person name="Kusuya Y."/>
            <person name="Takahashi-Nakaguchi A."/>
            <person name="Takahashi H."/>
            <person name="Yaguchi T."/>
        </authorList>
    </citation>
    <scope>NUCLEOTIDE SEQUENCE</scope>
    <source>
        <strain evidence="3">IFM 46973</strain>
    </source>
</reference>